<dbReference type="SUPFAM" id="SSF142754">
    <property type="entry name" value="NadA-like"/>
    <property type="match status" value="1"/>
</dbReference>
<comment type="caution">
    <text evidence="11">The sequence shown here is derived from an EMBL/GenBank/DDBJ whole genome shotgun (WGS) entry which is preliminary data.</text>
</comment>
<comment type="catalytic activity">
    <reaction evidence="10">
        <text>iminosuccinate + dihydroxyacetone phosphate = quinolinate + phosphate + 2 H2O + H(+)</text>
        <dbReference type="Rhea" id="RHEA:25888"/>
        <dbReference type="ChEBI" id="CHEBI:15377"/>
        <dbReference type="ChEBI" id="CHEBI:15378"/>
        <dbReference type="ChEBI" id="CHEBI:29959"/>
        <dbReference type="ChEBI" id="CHEBI:43474"/>
        <dbReference type="ChEBI" id="CHEBI:57642"/>
        <dbReference type="ChEBI" id="CHEBI:77875"/>
        <dbReference type="EC" id="2.5.1.72"/>
    </reaction>
</comment>
<feature type="binding site" evidence="10">
    <location>
        <position position="24"/>
    </location>
    <ligand>
        <name>iminosuccinate</name>
        <dbReference type="ChEBI" id="CHEBI:77875"/>
    </ligand>
</feature>
<accession>A0A3E2BL77</accession>
<evidence type="ECO:0000256" key="9">
    <source>
        <dbReference type="ARBA" id="ARBA00023014"/>
    </source>
</evidence>
<dbReference type="InterPro" id="IPR036094">
    <property type="entry name" value="NadA_sf"/>
</dbReference>
<dbReference type="GO" id="GO:0005737">
    <property type="term" value="C:cytoplasm"/>
    <property type="evidence" value="ECO:0007669"/>
    <property type="project" value="UniProtKB-SubCell"/>
</dbReference>
<keyword evidence="7 10" id="KW-0479">Metal-binding</keyword>
<evidence type="ECO:0000256" key="3">
    <source>
        <dbReference type="ARBA" id="ARBA00022485"/>
    </source>
</evidence>
<dbReference type="NCBIfam" id="NF006878">
    <property type="entry name" value="PRK09375.1-2"/>
    <property type="match status" value="1"/>
</dbReference>
<gene>
    <name evidence="10" type="primary">nadA</name>
    <name evidence="11" type="ORF">OP8BY_0157</name>
</gene>
<keyword evidence="4 10" id="KW-0963">Cytoplasm</keyword>
<dbReference type="GO" id="GO:0008987">
    <property type="term" value="F:quinolinate synthetase A activity"/>
    <property type="evidence" value="ECO:0007669"/>
    <property type="project" value="UniProtKB-UniRule"/>
</dbReference>
<proteinExistence type="inferred from homology"/>
<evidence type="ECO:0000256" key="1">
    <source>
        <dbReference type="ARBA" id="ARBA00005065"/>
    </source>
</evidence>
<dbReference type="NCBIfam" id="TIGR00550">
    <property type="entry name" value="nadA"/>
    <property type="match status" value="1"/>
</dbReference>
<feature type="binding site" evidence="10">
    <location>
        <begin position="112"/>
        <end position="114"/>
    </location>
    <ligand>
        <name>iminosuccinate</name>
        <dbReference type="ChEBI" id="CHEBI:77875"/>
    </ligand>
</feature>
<feature type="binding site" evidence="10">
    <location>
        <position position="41"/>
    </location>
    <ligand>
        <name>iminosuccinate</name>
        <dbReference type="ChEBI" id="CHEBI:77875"/>
    </ligand>
</feature>
<dbReference type="FunFam" id="3.40.50.10800:FF:000003">
    <property type="entry name" value="Quinolinate synthase A"/>
    <property type="match status" value="1"/>
</dbReference>
<keyword evidence="9 10" id="KW-0411">Iron-sulfur</keyword>
<dbReference type="GO" id="GO:0046872">
    <property type="term" value="F:metal ion binding"/>
    <property type="evidence" value="ECO:0007669"/>
    <property type="project" value="UniProtKB-KW"/>
</dbReference>
<dbReference type="EMBL" id="QUAH01000008">
    <property type="protein sequence ID" value="RFT15509.1"/>
    <property type="molecule type" value="Genomic_DNA"/>
</dbReference>
<sequence>MKKNKLVEEINRLKREKRAVILAHNYQPEEIQDLADFVGDSLELSRKAAEVEADIIVFCGVHFMAETAKILAPKKKVLLPDLRARCPMADMVTGDDLRWMKGQHPGKKVVAYVNTTAEVKAETDVCCTSANAVKVVSSLPEEEIIFVPDRNLGYYVSQKTGKKLQVWDGYCPIHEDIRPKHIEKMKKKHPGAEVWAHPECRPDVLPLVDRILSTGQMIKEAPKSGAREVIVATEVGILHRLKKENPEKQFYPAREKAVCKNMKRINLRKVYKALLLEQPEVIVEASIADRAREAINQMVRFI</sequence>
<evidence type="ECO:0000256" key="4">
    <source>
        <dbReference type="ARBA" id="ARBA00022490"/>
    </source>
</evidence>
<protein>
    <recommendedName>
        <fullName evidence="2 10">Quinolinate synthase</fullName>
        <ecNumber evidence="2 10">2.5.1.72</ecNumber>
    </recommendedName>
</protein>
<feature type="binding site" evidence="10">
    <location>
        <position position="259"/>
    </location>
    <ligand>
        <name>[4Fe-4S] cluster</name>
        <dbReference type="ChEBI" id="CHEBI:49883"/>
    </ligand>
</feature>
<dbReference type="GO" id="GO:0034628">
    <property type="term" value="P:'de novo' NAD+ biosynthetic process from L-aspartate"/>
    <property type="evidence" value="ECO:0007669"/>
    <property type="project" value="TreeGrafter"/>
</dbReference>
<dbReference type="Pfam" id="PF02445">
    <property type="entry name" value="NadA"/>
    <property type="match status" value="1"/>
</dbReference>
<comment type="pathway">
    <text evidence="1 10">Cofactor biosynthesis; NAD(+) biosynthesis; quinolinate from iminoaspartate: step 1/1.</text>
</comment>
<dbReference type="InterPro" id="IPR023066">
    <property type="entry name" value="Quinolinate_synth_type2"/>
</dbReference>
<comment type="similarity">
    <text evidence="10">Belongs to the quinolinate synthase family. Type 2 subfamily.</text>
</comment>
<keyword evidence="3 10" id="KW-0004">4Fe-4S</keyword>
<feature type="binding site" evidence="10">
    <location>
        <position position="129"/>
    </location>
    <ligand>
        <name>iminosuccinate</name>
        <dbReference type="ChEBI" id="CHEBI:77875"/>
    </ligand>
</feature>
<comment type="function">
    <text evidence="10">Catalyzes the condensation of iminoaspartate with dihydroxyacetone phosphate to form quinolinate.</text>
</comment>
<evidence type="ECO:0000256" key="10">
    <source>
        <dbReference type="HAMAP-Rule" id="MF_00568"/>
    </source>
</evidence>
<evidence type="ECO:0000256" key="2">
    <source>
        <dbReference type="ARBA" id="ARBA00012669"/>
    </source>
</evidence>
<dbReference type="InterPro" id="IPR003473">
    <property type="entry name" value="NadA"/>
</dbReference>
<evidence type="ECO:0000256" key="6">
    <source>
        <dbReference type="ARBA" id="ARBA00022679"/>
    </source>
</evidence>
<dbReference type="HAMAP" id="MF_00568">
    <property type="entry name" value="NadA_type2"/>
    <property type="match status" value="1"/>
</dbReference>
<dbReference type="Gene3D" id="3.40.50.10800">
    <property type="entry name" value="NadA-like"/>
    <property type="match status" value="3"/>
</dbReference>
<evidence type="ECO:0000313" key="12">
    <source>
        <dbReference type="Proteomes" id="UP000257323"/>
    </source>
</evidence>
<keyword evidence="5 10" id="KW-0662">Pyridine nucleotide biosynthesis</keyword>
<evidence type="ECO:0000313" key="11">
    <source>
        <dbReference type="EMBL" id="RFT15509.1"/>
    </source>
</evidence>
<feature type="binding site" evidence="10">
    <location>
        <position position="214"/>
    </location>
    <ligand>
        <name>iminosuccinate</name>
        <dbReference type="ChEBI" id="CHEBI:77875"/>
    </ligand>
</feature>
<evidence type="ECO:0000256" key="7">
    <source>
        <dbReference type="ARBA" id="ARBA00022723"/>
    </source>
</evidence>
<keyword evidence="8 10" id="KW-0408">Iron</keyword>
<dbReference type="PANTHER" id="PTHR30573:SF0">
    <property type="entry name" value="QUINOLINATE SYNTHASE, CHLOROPLASTIC"/>
    <property type="match status" value="1"/>
</dbReference>
<comment type="cofactor">
    <cofactor evidence="10">
        <name>[4Fe-4S] cluster</name>
        <dbReference type="ChEBI" id="CHEBI:49883"/>
    </cofactor>
    <text evidence="10">Binds 1 [4Fe-4S] cluster per subunit.</text>
</comment>
<dbReference type="UniPathway" id="UPA00253">
    <property type="reaction ID" value="UER00327"/>
</dbReference>
<feature type="binding site" evidence="10">
    <location>
        <begin position="197"/>
        <end position="199"/>
    </location>
    <ligand>
        <name>iminosuccinate</name>
        <dbReference type="ChEBI" id="CHEBI:77875"/>
    </ligand>
</feature>
<dbReference type="NCBIfam" id="NF006879">
    <property type="entry name" value="PRK09375.1-4"/>
    <property type="match status" value="1"/>
</dbReference>
<evidence type="ECO:0000256" key="5">
    <source>
        <dbReference type="ARBA" id="ARBA00022642"/>
    </source>
</evidence>
<comment type="subcellular location">
    <subcellularLocation>
        <location evidence="10">Cytoplasm</location>
    </subcellularLocation>
</comment>
<evidence type="ECO:0000256" key="8">
    <source>
        <dbReference type="ARBA" id="ARBA00023004"/>
    </source>
</evidence>
<keyword evidence="6 10" id="KW-0808">Transferase</keyword>
<feature type="binding site" evidence="10">
    <location>
        <position position="171"/>
    </location>
    <ligand>
        <name>[4Fe-4S] cluster</name>
        <dbReference type="ChEBI" id="CHEBI:49883"/>
    </ligand>
</feature>
<feature type="binding site" evidence="10">
    <location>
        <position position="86"/>
    </location>
    <ligand>
        <name>[4Fe-4S] cluster</name>
        <dbReference type="ChEBI" id="CHEBI:49883"/>
    </ligand>
</feature>
<dbReference type="AlphaFoldDB" id="A0A3E2BL77"/>
<dbReference type="GO" id="GO:0051539">
    <property type="term" value="F:4 iron, 4 sulfur cluster binding"/>
    <property type="evidence" value="ECO:0007669"/>
    <property type="project" value="UniProtKB-KW"/>
</dbReference>
<name>A0A3E2BL77_9BACT</name>
<organism evidence="11 12">
    <name type="scientific">Candidatus Saccharicenans subterraneus</name>
    <dbReference type="NCBI Taxonomy" id="2508984"/>
    <lineage>
        <taxon>Bacteria</taxon>
        <taxon>Candidatus Aminicenantota</taxon>
        <taxon>Candidatus Aminicenantia</taxon>
        <taxon>Candidatus Aminicenantales</taxon>
        <taxon>Candidatus Saccharicenantaceae</taxon>
        <taxon>Candidatus Saccharicenans</taxon>
    </lineage>
</organism>
<dbReference type="EC" id="2.5.1.72" evidence="2 10"/>
<dbReference type="PANTHER" id="PTHR30573">
    <property type="entry name" value="QUINOLINATE SYNTHETASE A"/>
    <property type="match status" value="1"/>
</dbReference>
<dbReference type="Proteomes" id="UP000257323">
    <property type="component" value="Unassembled WGS sequence"/>
</dbReference>
<reference evidence="11 12" key="1">
    <citation type="submission" date="2018-08" db="EMBL/GenBank/DDBJ databases">
        <title>Genome analysis of the thermophilic bacterium of the candidate phylum Aminicenantes from deep subsurface aquifer revealed its physiology and ecological role.</title>
        <authorList>
            <person name="Kadnikov V.V."/>
            <person name="Mardanov A.V."/>
            <person name="Beletsky A.V."/>
            <person name="Karnachuk O.V."/>
            <person name="Ravin N.V."/>
        </authorList>
    </citation>
    <scope>NUCLEOTIDE SEQUENCE [LARGE SCALE GENOMIC DNA]</scope>
    <source>
        <strain evidence="11">BY38</strain>
    </source>
</reference>